<organism evidence="1 2">
    <name type="scientific">Phytophthora fragariae</name>
    <dbReference type="NCBI Taxonomy" id="53985"/>
    <lineage>
        <taxon>Eukaryota</taxon>
        <taxon>Sar</taxon>
        <taxon>Stramenopiles</taxon>
        <taxon>Oomycota</taxon>
        <taxon>Peronosporomycetes</taxon>
        <taxon>Peronosporales</taxon>
        <taxon>Peronosporaceae</taxon>
        <taxon>Phytophthora</taxon>
    </lineage>
</organism>
<dbReference type="Proteomes" id="UP000476176">
    <property type="component" value="Unassembled WGS sequence"/>
</dbReference>
<gene>
    <name evidence="1" type="ORF">PF004_g29098</name>
</gene>
<reference evidence="1 2" key="1">
    <citation type="submission" date="2018-09" db="EMBL/GenBank/DDBJ databases">
        <title>Genomic investigation of the strawberry pathogen Phytophthora fragariae indicates pathogenicity is determined by transcriptional variation in three key races.</title>
        <authorList>
            <person name="Adams T.M."/>
            <person name="Armitage A.D."/>
            <person name="Sobczyk M.K."/>
            <person name="Bates H.J."/>
            <person name="Dunwell J.M."/>
            <person name="Nellist C.F."/>
            <person name="Harrison R.J."/>
        </authorList>
    </citation>
    <scope>NUCLEOTIDE SEQUENCE [LARGE SCALE GENOMIC DNA]</scope>
    <source>
        <strain evidence="1 2">BC-23</strain>
    </source>
</reference>
<dbReference type="InterPro" id="IPR036770">
    <property type="entry name" value="Ankyrin_rpt-contain_sf"/>
</dbReference>
<dbReference type="PANTHER" id="PTHR46586:SF3">
    <property type="entry name" value="ANKYRIN REPEAT-CONTAINING PROTEIN"/>
    <property type="match status" value="1"/>
</dbReference>
<proteinExistence type="predicted"/>
<dbReference type="SUPFAM" id="SSF140860">
    <property type="entry name" value="Pseudo ankyrin repeat-like"/>
    <property type="match status" value="1"/>
</dbReference>
<evidence type="ECO:0000313" key="2">
    <source>
        <dbReference type="Proteomes" id="UP000476176"/>
    </source>
</evidence>
<dbReference type="Gene3D" id="1.25.40.20">
    <property type="entry name" value="Ankyrin repeat-containing domain"/>
    <property type="match status" value="1"/>
</dbReference>
<name>A0A6G0MFR3_9STRA</name>
<dbReference type="PANTHER" id="PTHR46586">
    <property type="entry name" value="ANKYRIN REPEAT-CONTAINING PROTEIN"/>
    <property type="match status" value="1"/>
</dbReference>
<accession>A0A6G0MFR3</accession>
<dbReference type="AlphaFoldDB" id="A0A6G0MFR3"/>
<dbReference type="EMBL" id="QXGC01005074">
    <property type="protein sequence ID" value="KAE9166622.1"/>
    <property type="molecule type" value="Genomic_DNA"/>
</dbReference>
<evidence type="ECO:0000313" key="1">
    <source>
        <dbReference type="EMBL" id="KAE9166622.1"/>
    </source>
</evidence>
<dbReference type="InterPro" id="IPR052050">
    <property type="entry name" value="SecEffector_AnkRepeat"/>
</dbReference>
<protein>
    <submittedName>
        <fullName evidence="1">Uncharacterized protein</fullName>
    </submittedName>
</protein>
<comment type="caution">
    <text evidence="1">The sequence shown here is derived from an EMBL/GenBank/DDBJ whole genome shotgun (WGS) entry which is preliminary data.</text>
</comment>
<sequence length="306" mass="33964">MPASLQPARYYPPLLTTTSTPTSISISMPRAARRPPPPSPPLLASVAFVCRQWPRVEALDHVTRELDALLACSQLWTLARASGAGLEHLVARIAARDAQILRRMDKLQRQALATTAMAAAAANGHVAVLRLLAEQLFPCARVTKAVETAARNGQVEVLQWLHERQEALDVFWGAREMLVAWLHLHRNEGCSLFGMNNAAGAGRLDILQWLHSNYGMGCNNRAMEAAAFGGHFDILDFLHREGLASCTADVSIKAVAEGHLEILEWLFLHYPEPIPSGRLLRIAKRHDLYCVDWLVRTGKAVDYDMW</sequence>